<dbReference type="VEuPathDB" id="FungiDB:PTTG_28586"/>
<keyword evidence="3" id="KW-1185">Reference proteome</keyword>
<evidence type="ECO:0000313" key="2">
    <source>
        <dbReference type="EnsemblFungi" id="PTTG_28586-t43_1-p1"/>
    </source>
</evidence>
<proteinExistence type="predicted"/>
<reference evidence="1" key="1">
    <citation type="submission" date="2009-11" db="EMBL/GenBank/DDBJ databases">
        <authorList>
            <consortium name="The Broad Institute Genome Sequencing Platform"/>
            <person name="Ward D."/>
            <person name="Feldgarden M."/>
            <person name="Earl A."/>
            <person name="Young S.K."/>
            <person name="Zeng Q."/>
            <person name="Koehrsen M."/>
            <person name="Alvarado L."/>
            <person name="Berlin A."/>
            <person name="Bochicchio J."/>
            <person name="Borenstein D."/>
            <person name="Chapman S.B."/>
            <person name="Chen Z."/>
            <person name="Engels R."/>
            <person name="Freedman E."/>
            <person name="Gellesch M."/>
            <person name="Goldberg J."/>
            <person name="Griggs A."/>
            <person name="Gujja S."/>
            <person name="Heilman E."/>
            <person name="Heiman D."/>
            <person name="Hepburn T."/>
            <person name="Howarth C."/>
            <person name="Jen D."/>
            <person name="Larson L."/>
            <person name="Lewis B."/>
            <person name="Mehta T."/>
            <person name="Park D."/>
            <person name="Pearson M."/>
            <person name="Roberts A."/>
            <person name="Saif S."/>
            <person name="Shea T."/>
            <person name="Shenoy N."/>
            <person name="Sisk P."/>
            <person name="Stolte C."/>
            <person name="Sykes S."/>
            <person name="Thomson T."/>
            <person name="Walk T."/>
            <person name="White J."/>
            <person name="Yandava C."/>
            <person name="Izard J."/>
            <person name="Baranova O.V."/>
            <person name="Blanton J.M."/>
            <person name="Tanner A.C."/>
            <person name="Dewhirst F.E."/>
            <person name="Haas B."/>
            <person name="Nusbaum C."/>
            <person name="Birren B."/>
        </authorList>
    </citation>
    <scope>NUCLEOTIDE SEQUENCE [LARGE SCALE GENOMIC DNA]</scope>
    <source>
        <strain evidence="1">1-1 BBBD Race 1</strain>
    </source>
</reference>
<dbReference type="EnsemblFungi" id="PTTG_28586-t43_1">
    <property type="protein sequence ID" value="PTTG_28586-t43_1-p1"/>
    <property type="gene ID" value="PTTG_28586"/>
</dbReference>
<evidence type="ECO:0000313" key="3">
    <source>
        <dbReference type="Proteomes" id="UP000005240"/>
    </source>
</evidence>
<name>A0A180GBA5_PUCT1</name>
<reference evidence="1" key="2">
    <citation type="submission" date="2016-05" db="EMBL/GenBank/DDBJ databases">
        <title>Comparative analysis highlights variable genome content of wheat rusts and divergence of the mating loci.</title>
        <authorList>
            <person name="Cuomo C.A."/>
            <person name="Bakkeren G."/>
            <person name="Szabo L."/>
            <person name="Khalil H."/>
            <person name="Joly D."/>
            <person name="Goldberg J."/>
            <person name="Young S."/>
            <person name="Zeng Q."/>
            <person name="Fellers J."/>
        </authorList>
    </citation>
    <scope>NUCLEOTIDE SEQUENCE [LARGE SCALE GENOMIC DNA]</scope>
    <source>
        <strain evidence="1">1-1 BBBD Race 1</strain>
    </source>
</reference>
<accession>A0A180GBA5</accession>
<protein>
    <submittedName>
        <fullName evidence="2">DUF4219 domain-containing protein</fullName>
    </submittedName>
</protein>
<evidence type="ECO:0000313" key="1">
    <source>
        <dbReference type="EMBL" id="OAV89748.1"/>
    </source>
</evidence>
<reference evidence="2 3" key="3">
    <citation type="journal article" date="2017" name="G3 (Bethesda)">
        <title>Comparative analysis highlights variable genome content of wheat rusts and divergence of the mating loci.</title>
        <authorList>
            <person name="Cuomo C.A."/>
            <person name="Bakkeren G."/>
            <person name="Khalil H.B."/>
            <person name="Panwar V."/>
            <person name="Joly D."/>
            <person name="Linning R."/>
            <person name="Sakthikumar S."/>
            <person name="Song X."/>
            <person name="Adiconis X."/>
            <person name="Fan L."/>
            <person name="Goldberg J.M."/>
            <person name="Levin J.Z."/>
            <person name="Young S."/>
            <person name="Zeng Q."/>
            <person name="Anikster Y."/>
            <person name="Bruce M."/>
            <person name="Wang M."/>
            <person name="Yin C."/>
            <person name="McCallum B."/>
            <person name="Szabo L.J."/>
            <person name="Hulbert S."/>
            <person name="Chen X."/>
            <person name="Fellers J.P."/>
        </authorList>
    </citation>
    <scope>NUCLEOTIDE SEQUENCE</scope>
    <source>
        <strain evidence="2">isolate 1-1 / race 1 (BBBD)</strain>
        <strain evidence="3">Isolate 1-1 / race 1 (BBBD)</strain>
    </source>
</reference>
<dbReference type="STRING" id="630390.A0A180GBA5"/>
<gene>
    <name evidence="1" type="ORF">PTTG_28586</name>
</gene>
<dbReference type="Pfam" id="PF14223">
    <property type="entry name" value="Retrotran_gag_2"/>
    <property type="match status" value="1"/>
</dbReference>
<dbReference type="OrthoDB" id="2505017at2759"/>
<dbReference type="AlphaFoldDB" id="A0A180GBA5"/>
<sequence length="348" mass="39292">MSDVEVEEKSSRALIGKLDDLNFPTWSIRMRTYLKSKDLWGVITEEGVNASSKKKIKLTANILISHLSEVALQAVVTIKNEDKPKQIWDAIFNQYASSLVNNKAHIWLKFMQYKYGGSLKDYLIDCQKMIQEFVIVNLGIPDDIISIFVLAKLTRDYWNVVNNIIMNELIIFFPSRTLQKLQELVYMKETQAIATTSNASTSKNKVNVKMEKEAATAFKSEAADKSKKPKLAHPCSPGKHNPLVYHPAWRCFNLTAAQRDALRPADPEAHLVLTEVLDDFHDDDVSVEDNFDIVEATAFIISSSKCVHFSYVDIKIFTGNQNQPRVTATAVSKIVILDDSGARVELNH</sequence>
<dbReference type="EMBL" id="ADAS02000119">
    <property type="protein sequence ID" value="OAV89748.1"/>
    <property type="molecule type" value="Genomic_DNA"/>
</dbReference>
<dbReference type="Proteomes" id="UP000005240">
    <property type="component" value="Unassembled WGS sequence"/>
</dbReference>
<reference evidence="2" key="4">
    <citation type="submission" date="2025-05" db="UniProtKB">
        <authorList>
            <consortium name="EnsemblFungi"/>
        </authorList>
    </citation>
    <scope>IDENTIFICATION</scope>
    <source>
        <strain evidence="2">isolate 1-1 / race 1 (BBBD)</strain>
    </source>
</reference>
<organism evidence="1">
    <name type="scientific">Puccinia triticina (isolate 1-1 / race 1 (BBBD))</name>
    <name type="common">Brown leaf rust fungus</name>
    <dbReference type="NCBI Taxonomy" id="630390"/>
    <lineage>
        <taxon>Eukaryota</taxon>
        <taxon>Fungi</taxon>
        <taxon>Dikarya</taxon>
        <taxon>Basidiomycota</taxon>
        <taxon>Pucciniomycotina</taxon>
        <taxon>Pucciniomycetes</taxon>
        <taxon>Pucciniales</taxon>
        <taxon>Pucciniaceae</taxon>
        <taxon>Puccinia</taxon>
    </lineage>
</organism>